<dbReference type="GO" id="GO:0016747">
    <property type="term" value="F:acyltransferase activity, transferring groups other than amino-acyl groups"/>
    <property type="evidence" value="ECO:0007669"/>
    <property type="project" value="InterPro"/>
</dbReference>
<feature type="compositionally biased region" description="Polar residues" evidence="1">
    <location>
        <begin position="27"/>
        <end position="36"/>
    </location>
</feature>
<dbReference type="SUPFAM" id="SSF55729">
    <property type="entry name" value="Acyl-CoA N-acyltransferases (Nat)"/>
    <property type="match status" value="1"/>
</dbReference>
<organism evidence="3 4">
    <name type="scientific">Neolentinus lepideus HHB14362 ss-1</name>
    <dbReference type="NCBI Taxonomy" id="1314782"/>
    <lineage>
        <taxon>Eukaryota</taxon>
        <taxon>Fungi</taxon>
        <taxon>Dikarya</taxon>
        <taxon>Basidiomycota</taxon>
        <taxon>Agaricomycotina</taxon>
        <taxon>Agaricomycetes</taxon>
        <taxon>Gloeophyllales</taxon>
        <taxon>Gloeophyllaceae</taxon>
        <taxon>Neolentinus</taxon>
    </lineage>
</organism>
<evidence type="ECO:0000313" key="4">
    <source>
        <dbReference type="Proteomes" id="UP000076761"/>
    </source>
</evidence>
<dbReference type="STRING" id="1314782.A0A165PLF5"/>
<dbReference type="EMBL" id="KV425610">
    <property type="protein sequence ID" value="KZT21203.1"/>
    <property type="molecule type" value="Genomic_DNA"/>
</dbReference>
<gene>
    <name evidence="3" type="ORF">NEOLEDRAFT_1139853</name>
</gene>
<dbReference type="Pfam" id="PF00583">
    <property type="entry name" value="Acetyltransf_1"/>
    <property type="match status" value="1"/>
</dbReference>
<feature type="compositionally biased region" description="Acidic residues" evidence="1">
    <location>
        <begin position="1"/>
        <end position="13"/>
    </location>
</feature>
<dbReference type="Proteomes" id="UP000076761">
    <property type="component" value="Unassembled WGS sequence"/>
</dbReference>
<evidence type="ECO:0000259" key="2">
    <source>
        <dbReference type="PROSITE" id="PS51186"/>
    </source>
</evidence>
<proteinExistence type="predicted"/>
<dbReference type="PROSITE" id="PS51186">
    <property type="entry name" value="GNAT"/>
    <property type="match status" value="1"/>
</dbReference>
<feature type="region of interest" description="Disordered" evidence="1">
    <location>
        <begin position="1"/>
        <end position="44"/>
    </location>
</feature>
<protein>
    <recommendedName>
        <fullName evidence="2">N-acetyltransferase domain-containing protein</fullName>
    </recommendedName>
</protein>
<dbReference type="Gene3D" id="3.40.630.30">
    <property type="match status" value="1"/>
</dbReference>
<dbReference type="InParanoid" id="A0A165PLF5"/>
<name>A0A165PLF5_9AGAM</name>
<dbReference type="InterPro" id="IPR016181">
    <property type="entry name" value="Acyl_CoA_acyltransferase"/>
</dbReference>
<dbReference type="AlphaFoldDB" id="A0A165PLF5"/>
<accession>A0A165PLF5</accession>
<feature type="domain" description="N-acetyltransferase" evidence="2">
    <location>
        <begin position="242"/>
        <end position="386"/>
    </location>
</feature>
<evidence type="ECO:0000256" key="1">
    <source>
        <dbReference type="SAM" id="MobiDB-lite"/>
    </source>
</evidence>
<dbReference type="OrthoDB" id="4080456at2759"/>
<reference evidence="3 4" key="1">
    <citation type="journal article" date="2016" name="Mol. Biol. Evol.">
        <title>Comparative Genomics of Early-Diverging Mushroom-Forming Fungi Provides Insights into the Origins of Lignocellulose Decay Capabilities.</title>
        <authorList>
            <person name="Nagy L.G."/>
            <person name="Riley R."/>
            <person name="Tritt A."/>
            <person name="Adam C."/>
            <person name="Daum C."/>
            <person name="Floudas D."/>
            <person name="Sun H."/>
            <person name="Yadav J.S."/>
            <person name="Pangilinan J."/>
            <person name="Larsson K.H."/>
            <person name="Matsuura K."/>
            <person name="Barry K."/>
            <person name="Labutti K."/>
            <person name="Kuo R."/>
            <person name="Ohm R.A."/>
            <person name="Bhattacharya S.S."/>
            <person name="Shirouzu T."/>
            <person name="Yoshinaga Y."/>
            <person name="Martin F.M."/>
            <person name="Grigoriev I.V."/>
            <person name="Hibbett D.S."/>
        </authorList>
    </citation>
    <scope>NUCLEOTIDE SEQUENCE [LARGE SCALE GENOMIC DNA]</scope>
    <source>
        <strain evidence="3 4">HHB14362 ss-1</strain>
    </source>
</reference>
<sequence length="386" mass="43925">MESEPMDSEDEYQEYNPSRAKRRRVSMTRSNRTSIGNDGPTKKSIDLTSLIDPAESNIRDVAFETIIDELLPDLIRTRDALLRQQAQIDQYGQPIRPMTRCERALLIDELQSKSQVNNPLTFLEAMILRKLKVNREKGLRNIPEQDLDALMQHSTVTPLPPVPASPPVNPDVLAALYSIRTTPYENSFLSRLLGVNTAPTPGLVAVDWETCSPWISLMDDIRDHYSLAHPDREQVAPVRAPIEYVSLQPLHLDQVHDLLARTFWSGIDVSDSLHYSPEKCSIIATYKKLVVGAAFLSSPQEAYITYMAVRTGWENSQIATNMLYHLITLNPNKDITLHVSVNNPAMQLLYNRFGFKAEEFIANFYDAYLDPQSRASKNAFRLRLRR</sequence>
<evidence type="ECO:0000313" key="3">
    <source>
        <dbReference type="EMBL" id="KZT21203.1"/>
    </source>
</evidence>
<dbReference type="InterPro" id="IPR000182">
    <property type="entry name" value="GNAT_dom"/>
</dbReference>
<keyword evidence="4" id="KW-1185">Reference proteome</keyword>